<evidence type="ECO:0000313" key="1">
    <source>
        <dbReference type="EMBL" id="KAJ8122786.1"/>
    </source>
</evidence>
<protein>
    <submittedName>
        <fullName evidence="1">Uncharacterized protein</fullName>
    </submittedName>
</protein>
<comment type="caution">
    <text evidence="1">The sequence shown here is derived from an EMBL/GenBank/DDBJ whole genome shotgun (WGS) entry which is preliminary data.</text>
</comment>
<dbReference type="Proteomes" id="UP001153334">
    <property type="component" value="Unassembled WGS sequence"/>
</dbReference>
<organism evidence="1 2">
    <name type="scientific">Nemania bipapillata</name>
    <dbReference type="NCBI Taxonomy" id="110536"/>
    <lineage>
        <taxon>Eukaryota</taxon>
        <taxon>Fungi</taxon>
        <taxon>Dikarya</taxon>
        <taxon>Ascomycota</taxon>
        <taxon>Pezizomycotina</taxon>
        <taxon>Sordariomycetes</taxon>
        <taxon>Xylariomycetidae</taxon>
        <taxon>Xylariales</taxon>
        <taxon>Xylariaceae</taxon>
        <taxon>Nemania</taxon>
    </lineage>
</organism>
<reference evidence="1" key="1">
    <citation type="submission" date="2022-11" db="EMBL/GenBank/DDBJ databases">
        <title>Genome Sequence of Nemania bipapillata.</title>
        <authorList>
            <person name="Buettner E."/>
        </authorList>
    </citation>
    <scope>NUCLEOTIDE SEQUENCE</scope>
    <source>
        <strain evidence="1">CP14</strain>
    </source>
</reference>
<keyword evidence="2" id="KW-1185">Reference proteome</keyword>
<evidence type="ECO:0000313" key="2">
    <source>
        <dbReference type="Proteomes" id="UP001153334"/>
    </source>
</evidence>
<accession>A0ACC2J5S0</accession>
<sequence length="490" mass="53415">MDNHPDEEMEMPSNGHTINKDAPGFTDSTRDASGQDVQATTSEEWQPSGHEKAIMYTLSALNLIVSLDATVIVTSLAAIIGDIGGSTTEAFWIGTSYLLVNAVSMPVICSISDVIGRPICLIFSIAAFTVGTIICCTAQSITALLVGRSIQGIGGGGIHSLSLVIQTDFVPLRWRPKWYGVTLAAWALGLSSGPIIGGAIAERTTWRWIFYLMFPILGFGLATVPYLLTLRPKKATAQEKFSRIDWIGMFIFTGSSTSFLIAISWGGTQLYGTLYYVPLYFLSVKDYSPINTGVALLPNLLTFAVSGIVTGRLVTRFNNFRVAIWIGWFLASVAAALFTVWRVNDSKPVWVAMCNPGDEGAAAAMYIFVRQFGIAVGVGVGATTFQNALKLKLGWAGLPTSIADEAESYLPILHSLPDGPQKDAIYDAYKFGLQIVFATWLAISVVVLFFTLLFIRHADMNRKLASEHHLDSERMNRHWGEKKATVKTTQ</sequence>
<name>A0ACC2J5S0_9PEZI</name>
<dbReference type="EMBL" id="JAPESX010000173">
    <property type="protein sequence ID" value="KAJ8122786.1"/>
    <property type="molecule type" value="Genomic_DNA"/>
</dbReference>
<proteinExistence type="predicted"/>
<gene>
    <name evidence="1" type="ORF">ONZ43_g1105</name>
</gene>